<dbReference type="RefSeq" id="WP_011677005.1">
    <property type="nucleotide sequence ID" value="NZ_AP018499.1"/>
</dbReference>
<dbReference type="AlphaFoldDB" id="A0A1V0PC98"/>
<dbReference type="EMBL" id="AP024222">
    <property type="protein sequence ID" value="BCO06900.1"/>
    <property type="molecule type" value="Genomic_DNA"/>
</dbReference>
<reference evidence="3" key="2">
    <citation type="journal article" date="2020" name="Mol. Microbiol.">
        <title>The CWPS Rubik's cube: Linking diversity of cell wall polysaccharide structures with the encoded biosynthetic machinery of selected Lactococcus lactis strains.</title>
        <authorList>
            <person name="Mahony J."/>
            <person name="Frantzen C."/>
            <person name="Vinogradov E."/>
            <person name="Sadovskaya I."/>
            <person name="Theodorou I."/>
            <person name="Kelleher P."/>
            <person name="Chapot-Chartier M.P."/>
            <person name="Cambillau C."/>
            <person name="Holo H."/>
            <person name="van Sinderen D."/>
        </authorList>
    </citation>
    <scope>NUCLEOTIDE SEQUENCE</scope>
    <source>
        <strain evidence="3">1196</strain>
    </source>
</reference>
<dbReference type="Proteomes" id="UP000595253">
    <property type="component" value="Chromosome"/>
</dbReference>
<dbReference type="Proteomes" id="UP000191806">
    <property type="component" value="Chromosome"/>
</dbReference>
<feature type="compositionally biased region" description="Polar residues" evidence="1">
    <location>
        <begin position="53"/>
        <end position="69"/>
    </location>
</feature>
<evidence type="ECO:0000313" key="4">
    <source>
        <dbReference type="EMBL" id="WMF94335.1"/>
    </source>
</evidence>
<feature type="region of interest" description="Disordered" evidence="1">
    <location>
        <begin position="53"/>
        <end position="83"/>
    </location>
</feature>
<dbReference type="EMBL" id="CP015899">
    <property type="protein sequence ID" value="WMF94335.1"/>
    <property type="molecule type" value="Genomic_DNA"/>
</dbReference>
<reference evidence="4" key="4">
    <citation type="submission" date="2023-03" db="EMBL/GenBank/DDBJ databases">
        <authorList>
            <person name="McDonnell B."/>
        </authorList>
    </citation>
    <scope>NUCLEOTIDE SEQUENCE</scope>
    <source>
        <strain evidence="4">JM1</strain>
    </source>
</reference>
<dbReference type="Proteomes" id="UP000663552">
    <property type="component" value="Chromosome"/>
</dbReference>
<evidence type="ECO:0000313" key="6">
    <source>
        <dbReference type="Proteomes" id="UP000595253"/>
    </source>
</evidence>
<reference evidence="2 6" key="3">
    <citation type="submission" date="2020-12" db="EMBL/GenBank/DDBJ databases">
        <title>Complete genome sequence of lactococcus lactis subsp. cremoris strain EPSC and strain G3-2.</title>
        <authorList>
            <person name="Kita K."/>
            <person name="Ishikawa S."/>
        </authorList>
    </citation>
    <scope>NUCLEOTIDE SEQUENCE [LARGE SCALE GENOMIC DNA]</scope>
    <source>
        <strain evidence="2 6">EPSC</strain>
    </source>
</reference>
<evidence type="ECO:0000313" key="3">
    <source>
        <dbReference type="EMBL" id="QSD63829.1"/>
    </source>
</evidence>
<sequence>MPAKAEQIVYGSNPNISVADAKLISKIQIETQEIDKSSQPDVNIQMAANISDKSAKSISSNEANQIIQKETQEKGAVSVDDYP</sequence>
<evidence type="ECO:0000313" key="7">
    <source>
        <dbReference type="Proteomes" id="UP000663552"/>
    </source>
</evidence>
<name>A0A1V0PC98_LACLC</name>
<reference evidence="4 5" key="1">
    <citation type="journal article" date="2017" name="BMC Genomics">
        <title>Comparative and functional genomics of the Lactococcus lactis taxon; insights into evolution and niche adaptation.</title>
        <authorList>
            <person name="Kelleher P."/>
            <person name="Bottacini F."/>
            <person name="Mahony J."/>
            <person name="Kilcawley K.N."/>
            <person name="van Sinderen D."/>
        </authorList>
    </citation>
    <scope>NUCLEOTIDE SEQUENCE [LARGE SCALE GENOMIC DNA]</scope>
    <source>
        <strain evidence="4 5">JM1</strain>
    </source>
</reference>
<organism evidence="3 7">
    <name type="scientific">Lactococcus lactis subsp. cremoris</name>
    <name type="common">Streptococcus cremoris</name>
    <dbReference type="NCBI Taxonomy" id="1359"/>
    <lineage>
        <taxon>Bacteria</taxon>
        <taxon>Bacillati</taxon>
        <taxon>Bacillota</taxon>
        <taxon>Bacilli</taxon>
        <taxon>Lactobacillales</taxon>
        <taxon>Streptococcaceae</taxon>
        <taxon>Lactococcus</taxon>
    </lineage>
</organism>
<evidence type="ECO:0000313" key="5">
    <source>
        <dbReference type="Proteomes" id="UP000191806"/>
    </source>
</evidence>
<evidence type="ECO:0000256" key="1">
    <source>
        <dbReference type="SAM" id="MobiDB-lite"/>
    </source>
</evidence>
<evidence type="ECO:0000313" key="2">
    <source>
        <dbReference type="EMBL" id="BCO06900.1"/>
    </source>
</evidence>
<proteinExistence type="predicted"/>
<protein>
    <submittedName>
        <fullName evidence="3">Uncharacterized protein</fullName>
    </submittedName>
</protein>
<accession>A0A1V0PC98</accession>
<gene>
    <name evidence="3" type="ORF">LL1196_2220</name>
    <name evidence="2" type="ORF">LLC_21400</name>
    <name evidence="4" type="ORF">LLJM1_02910</name>
</gene>
<dbReference type="EMBL" id="CP032148">
    <property type="protein sequence ID" value="QSD63829.1"/>
    <property type="molecule type" value="Genomic_DNA"/>
</dbReference>